<reference evidence="2 3" key="1">
    <citation type="submission" date="2015-12" db="EMBL/GenBank/DDBJ databases">
        <title>The genome of Folsomia candida.</title>
        <authorList>
            <person name="Faddeeva A."/>
            <person name="Derks M.F."/>
            <person name="Anvar Y."/>
            <person name="Smit S."/>
            <person name="Van Straalen N."/>
            <person name="Roelofs D."/>
        </authorList>
    </citation>
    <scope>NUCLEOTIDE SEQUENCE [LARGE SCALE GENOMIC DNA]</scope>
    <source>
        <strain evidence="2 3">VU population</strain>
        <tissue evidence="2">Whole body</tissue>
    </source>
</reference>
<evidence type="ECO:0000313" key="3">
    <source>
        <dbReference type="Proteomes" id="UP000198287"/>
    </source>
</evidence>
<keyword evidence="3" id="KW-1185">Reference proteome</keyword>
<dbReference type="Proteomes" id="UP000198287">
    <property type="component" value="Unassembled WGS sequence"/>
</dbReference>
<comment type="caution">
    <text evidence="2">The sequence shown here is derived from an EMBL/GenBank/DDBJ whole genome shotgun (WGS) entry which is preliminary data.</text>
</comment>
<dbReference type="EMBL" id="LNIX01000023">
    <property type="protein sequence ID" value="OXA43228.1"/>
    <property type="molecule type" value="Genomic_DNA"/>
</dbReference>
<sequence>MNHPITIYRVFFLAKILVTFFLRLNNVIAQQEQFASLYNSTNCGGNPISNMTTEVTYLITDYLPGVSYRVEGLWTIELCRENYLTCYLREVRSGKLDENCYQLIPERENYTRFLFTRFGDVNQVKTELTFFSEPEFKGERFLVDERGREYKEPIEAQSYFFTGQNVWEILKVRNETEGTCLNDTLGGSEYGFTVNPRTRMQVGAVRFECRERIRSTTGRPSSGNRLGLSETIFGLLLAVSCASVKFR</sequence>
<protein>
    <submittedName>
        <fullName evidence="2">Uncharacterized protein</fullName>
    </submittedName>
</protein>
<dbReference type="AlphaFoldDB" id="A0A226DE25"/>
<keyword evidence="1" id="KW-0732">Signal</keyword>
<gene>
    <name evidence="2" type="ORF">Fcan01_22203</name>
</gene>
<organism evidence="2 3">
    <name type="scientific">Folsomia candida</name>
    <name type="common">Springtail</name>
    <dbReference type="NCBI Taxonomy" id="158441"/>
    <lineage>
        <taxon>Eukaryota</taxon>
        <taxon>Metazoa</taxon>
        <taxon>Ecdysozoa</taxon>
        <taxon>Arthropoda</taxon>
        <taxon>Hexapoda</taxon>
        <taxon>Collembola</taxon>
        <taxon>Entomobryomorpha</taxon>
        <taxon>Isotomoidea</taxon>
        <taxon>Isotomidae</taxon>
        <taxon>Proisotominae</taxon>
        <taxon>Folsomia</taxon>
    </lineage>
</organism>
<feature type="signal peptide" evidence="1">
    <location>
        <begin position="1"/>
        <end position="29"/>
    </location>
</feature>
<name>A0A226DE25_FOLCA</name>
<feature type="chain" id="PRO_5012149573" evidence="1">
    <location>
        <begin position="30"/>
        <end position="247"/>
    </location>
</feature>
<evidence type="ECO:0000256" key="1">
    <source>
        <dbReference type="SAM" id="SignalP"/>
    </source>
</evidence>
<evidence type="ECO:0000313" key="2">
    <source>
        <dbReference type="EMBL" id="OXA43228.1"/>
    </source>
</evidence>
<accession>A0A226DE25</accession>
<proteinExistence type="predicted"/>